<feature type="region of interest" description="Disordered" evidence="1">
    <location>
        <begin position="28"/>
        <end position="60"/>
    </location>
</feature>
<evidence type="ECO:0000313" key="3">
    <source>
        <dbReference type="Proteomes" id="UP000320513"/>
    </source>
</evidence>
<evidence type="ECO:0008006" key="4">
    <source>
        <dbReference type="Google" id="ProtNLM"/>
    </source>
</evidence>
<comment type="caution">
    <text evidence="2">The sequence shown here is derived from an EMBL/GenBank/DDBJ whole genome shotgun (WGS) entry which is preliminary data.</text>
</comment>
<evidence type="ECO:0000256" key="1">
    <source>
        <dbReference type="SAM" id="MobiDB-lite"/>
    </source>
</evidence>
<accession>A0A557Y1I5</accession>
<name>A0A557Y1I5_9MYCO</name>
<feature type="compositionally biased region" description="Low complexity" evidence="1">
    <location>
        <begin position="28"/>
        <end position="50"/>
    </location>
</feature>
<gene>
    <name evidence="2" type="ORF">FPZ47_00135</name>
</gene>
<dbReference type="Proteomes" id="UP000320513">
    <property type="component" value="Unassembled WGS sequence"/>
</dbReference>
<dbReference type="RefSeq" id="WP_144946820.1">
    <property type="nucleotide sequence ID" value="NZ_VMQU01000001.1"/>
</dbReference>
<organism evidence="2 3">
    <name type="scientific">Mycobacterium helveticum</name>
    <dbReference type="NCBI Taxonomy" id="2592811"/>
    <lineage>
        <taxon>Bacteria</taxon>
        <taxon>Bacillati</taxon>
        <taxon>Actinomycetota</taxon>
        <taxon>Actinomycetes</taxon>
        <taxon>Mycobacteriales</taxon>
        <taxon>Mycobacteriaceae</taxon>
        <taxon>Mycobacterium</taxon>
    </lineage>
</organism>
<dbReference type="OrthoDB" id="4752236at2"/>
<evidence type="ECO:0000313" key="2">
    <source>
        <dbReference type="EMBL" id="TVS92459.1"/>
    </source>
</evidence>
<sequence>MQTAGTTVVGWALAVAVGAAVCGCGNEHTASAPSPSSTTTSASTPPSTVTSPPPGRQSDYSVLLVNPADIGPDFTAPQPPVLNPDNGLGVAQLFVSADSSRRVGDIIVILADPAAAATGVENTKNNYAGKVSGTWQPVDVGSNGARISGTSGAAPDDVKAVTVLVFTEGNVLVNLEFDSPPSAPMDPGAVIDIGRKQDAVIKNALPG</sequence>
<dbReference type="AlphaFoldDB" id="A0A557Y1I5"/>
<protein>
    <recommendedName>
        <fullName evidence="4">DUF5642 domain-containing protein</fullName>
    </recommendedName>
</protein>
<keyword evidence="3" id="KW-1185">Reference proteome</keyword>
<proteinExistence type="predicted"/>
<reference evidence="2 3" key="1">
    <citation type="submission" date="2019-07" db="EMBL/GenBank/DDBJ databases">
        <title>New Mycobacterium species.</title>
        <authorList>
            <person name="Tortoli E."/>
            <person name="Ghielmetti G."/>
            <person name="Friedel U."/>
            <person name="Trovato A."/>
        </authorList>
    </citation>
    <scope>NUCLEOTIDE SEQUENCE [LARGE SCALE GENOMIC DNA]</scope>
    <source>
        <strain evidence="2 3">16-83</strain>
    </source>
</reference>
<dbReference type="EMBL" id="VMQU01000001">
    <property type="protein sequence ID" value="TVS92459.1"/>
    <property type="molecule type" value="Genomic_DNA"/>
</dbReference>